<dbReference type="PROSITE" id="PS50977">
    <property type="entry name" value="HTH_TETR_2"/>
    <property type="match status" value="1"/>
</dbReference>
<evidence type="ECO:0000259" key="6">
    <source>
        <dbReference type="PROSITE" id="PS50977"/>
    </source>
</evidence>
<name>A0A2T1HW08_9HYPH</name>
<keyword evidence="1" id="KW-0805">Transcription regulation</keyword>
<evidence type="ECO:0000313" key="8">
    <source>
        <dbReference type="Proteomes" id="UP000239772"/>
    </source>
</evidence>
<dbReference type="PANTHER" id="PTHR30055">
    <property type="entry name" value="HTH-TYPE TRANSCRIPTIONAL REGULATOR RUTR"/>
    <property type="match status" value="1"/>
</dbReference>
<comment type="caution">
    <text evidence="7">The sequence shown here is derived from an EMBL/GenBank/DDBJ whole genome shotgun (WGS) entry which is preliminary data.</text>
</comment>
<feature type="DNA-binding region" description="H-T-H motif" evidence="4">
    <location>
        <begin position="73"/>
        <end position="92"/>
    </location>
</feature>
<protein>
    <submittedName>
        <fullName evidence="7">TetR family transcriptional regulator</fullName>
    </submittedName>
</protein>
<feature type="region of interest" description="Disordered" evidence="5">
    <location>
        <begin position="22"/>
        <end position="47"/>
    </location>
</feature>
<evidence type="ECO:0000256" key="5">
    <source>
        <dbReference type="SAM" id="MobiDB-lite"/>
    </source>
</evidence>
<keyword evidence="2 4" id="KW-0238">DNA-binding</keyword>
<dbReference type="InterPro" id="IPR001647">
    <property type="entry name" value="HTH_TetR"/>
</dbReference>
<dbReference type="Pfam" id="PF00440">
    <property type="entry name" value="TetR_N"/>
    <property type="match status" value="1"/>
</dbReference>
<evidence type="ECO:0000256" key="3">
    <source>
        <dbReference type="ARBA" id="ARBA00023163"/>
    </source>
</evidence>
<dbReference type="AlphaFoldDB" id="A0A2T1HW08"/>
<dbReference type="InterPro" id="IPR009057">
    <property type="entry name" value="Homeodomain-like_sf"/>
</dbReference>
<dbReference type="Proteomes" id="UP000239772">
    <property type="component" value="Unassembled WGS sequence"/>
</dbReference>
<keyword evidence="3" id="KW-0804">Transcription</keyword>
<evidence type="ECO:0000256" key="1">
    <source>
        <dbReference type="ARBA" id="ARBA00023015"/>
    </source>
</evidence>
<evidence type="ECO:0000256" key="2">
    <source>
        <dbReference type="ARBA" id="ARBA00023125"/>
    </source>
</evidence>
<dbReference type="GO" id="GO:0000976">
    <property type="term" value="F:transcription cis-regulatory region binding"/>
    <property type="evidence" value="ECO:0007669"/>
    <property type="project" value="TreeGrafter"/>
</dbReference>
<accession>A0A2T1HW08</accession>
<proteinExistence type="predicted"/>
<dbReference type="PANTHER" id="PTHR30055:SF234">
    <property type="entry name" value="HTH-TYPE TRANSCRIPTIONAL REGULATOR BETI"/>
    <property type="match status" value="1"/>
</dbReference>
<organism evidence="7 8">
    <name type="scientific">Alsobacter soli</name>
    <dbReference type="NCBI Taxonomy" id="2109933"/>
    <lineage>
        <taxon>Bacteria</taxon>
        <taxon>Pseudomonadati</taxon>
        <taxon>Pseudomonadota</taxon>
        <taxon>Alphaproteobacteria</taxon>
        <taxon>Hyphomicrobiales</taxon>
        <taxon>Alsobacteraceae</taxon>
        <taxon>Alsobacter</taxon>
    </lineage>
</organism>
<dbReference type="GO" id="GO:0003700">
    <property type="term" value="F:DNA-binding transcription factor activity"/>
    <property type="evidence" value="ECO:0007669"/>
    <property type="project" value="TreeGrafter"/>
</dbReference>
<evidence type="ECO:0000313" key="7">
    <source>
        <dbReference type="EMBL" id="PSC05842.1"/>
    </source>
</evidence>
<reference evidence="8" key="1">
    <citation type="submission" date="2018-03" db="EMBL/GenBank/DDBJ databases">
        <authorList>
            <person name="Sun L."/>
            <person name="Liu H."/>
            <person name="Chen W."/>
            <person name="Huang K."/>
            <person name="Liu W."/>
            <person name="Gao X."/>
        </authorList>
    </citation>
    <scope>NUCLEOTIDE SEQUENCE [LARGE SCALE GENOMIC DNA]</scope>
    <source>
        <strain evidence="8">SH9</strain>
    </source>
</reference>
<dbReference type="EMBL" id="PVZS01000005">
    <property type="protein sequence ID" value="PSC05842.1"/>
    <property type="molecule type" value="Genomic_DNA"/>
</dbReference>
<evidence type="ECO:0000256" key="4">
    <source>
        <dbReference type="PROSITE-ProRule" id="PRU00335"/>
    </source>
</evidence>
<feature type="region of interest" description="Disordered" evidence="5">
    <location>
        <begin position="250"/>
        <end position="286"/>
    </location>
</feature>
<dbReference type="PRINTS" id="PR00455">
    <property type="entry name" value="HTHTETR"/>
</dbReference>
<feature type="domain" description="HTH tetR-type" evidence="6">
    <location>
        <begin position="51"/>
        <end position="110"/>
    </location>
</feature>
<dbReference type="SUPFAM" id="SSF46689">
    <property type="entry name" value="Homeodomain-like"/>
    <property type="match status" value="1"/>
</dbReference>
<dbReference type="InterPro" id="IPR050109">
    <property type="entry name" value="HTH-type_TetR-like_transc_reg"/>
</dbReference>
<sequence>MQYDTRRLADVGRFERMARARSSRAGEALTRPGHAVNAAGRRARAPRKSALERREEILLAAIDFFAEHGFSGSTHVLAAAIGVRQALLYRYYESKDALVEAVFGRVAGNRWTHDLPAILGDRSRPLADRLADVYRAYASQDDGPAIRLLMRAALDGLPLPSRRGGALTDQIFAPLLDQLRHEAGLPTTDARPMSPPERDMLMLLHGAVVFQGVREHIYRAPVPDRDAVIGLYVETFLAGARHMMRALHPRPSARGAEPPAPERDRPARQPGSALERLAARRAARAS</sequence>
<keyword evidence="8" id="KW-1185">Reference proteome</keyword>
<gene>
    <name evidence="7" type="ORF">SLNSH_05515</name>
</gene>
<dbReference type="Gene3D" id="1.10.357.10">
    <property type="entry name" value="Tetracycline Repressor, domain 2"/>
    <property type="match status" value="1"/>
</dbReference>